<organism evidence="1 2">
    <name type="scientific">Araneus ventricosus</name>
    <name type="common">Orbweaver spider</name>
    <name type="synonym">Epeira ventricosa</name>
    <dbReference type="NCBI Taxonomy" id="182803"/>
    <lineage>
        <taxon>Eukaryota</taxon>
        <taxon>Metazoa</taxon>
        <taxon>Ecdysozoa</taxon>
        <taxon>Arthropoda</taxon>
        <taxon>Chelicerata</taxon>
        <taxon>Arachnida</taxon>
        <taxon>Araneae</taxon>
        <taxon>Araneomorphae</taxon>
        <taxon>Entelegynae</taxon>
        <taxon>Araneoidea</taxon>
        <taxon>Araneidae</taxon>
        <taxon>Araneus</taxon>
    </lineage>
</organism>
<feature type="non-terminal residue" evidence="1">
    <location>
        <position position="1"/>
    </location>
</feature>
<gene>
    <name evidence="1" type="primary">WDTC1_1</name>
    <name evidence="1" type="ORF">AVEN_219293-2_1</name>
</gene>
<proteinExistence type="predicted"/>
<protein>
    <submittedName>
        <fullName evidence="1">WD and tetratricopeptide repeats protein 1</fullName>
    </submittedName>
</protein>
<accession>A0A4Y2BFU9</accession>
<evidence type="ECO:0000313" key="1">
    <source>
        <dbReference type="EMBL" id="GBL90617.1"/>
    </source>
</evidence>
<reference evidence="1 2" key="1">
    <citation type="journal article" date="2019" name="Sci. Rep.">
        <title>Orb-weaving spider Araneus ventricosus genome elucidates the spidroin gene catalogue.</title>
        <authorList>
            <person name="Kono N."/>
            <person name="Nakamura H."/>
            <person name="Ohtoshi R."/>
            <person name="Moran D.A.P."/>
            <person name="Shinohara A."/>
            <person name="Yoshida Y."/>
            <person name="Fujiwara M."/>
            <person name="Mori M."/>
            <person name="Tomita M."/>
            <person name="Arakawa K."/>
        </authorList>
    </citation>
    <scope>NUCLEOTIDE SEQUENCE [LARGE SCALE GENOMIC DNA]</scope>
</reference>
<evidence type="ECO:0000313" key="2">
    <source>
        <dbReference type="Proteomes" id="UP000499080"/>
    </source>
</evidence>
<dbReference type="OrthoDB" id="2266637at2759"/>
<dbReference type="AlphaFoldDB" id="A0A4Y2BFU9"/>
<name>A0A4Y2BFU9_ARAVE</name>
<comment type="caution">
    <text evidence="1">The sequence shown here is derived from an EMBL/GenBank/DDBJ whole genome shotgun (WGS) entry which is preliminary data.</text>
</comment>
<sequence>TVQQICAEADMTAAAEVLNNIPVFESPKKRKKNSGTKLITDLDDFDKSVVHQTVQEFYDRGEYPIVDGSKEDREIRDSEDAAVANQRRMNADPLEIMLLNMGYRIPGVLEHMSEELEQRNGPDRSIVQCRTS</sequence>
<dbReference type="Proteomes" id="UP000499080">
    <property type="component" value="Unassembled WGS sequence"/>
</dbReference>
<dbReference type="EMBL" id="BGPR01000073">
    <property type="protein sequence ID" value="GBL90617.1"/>
    <property type="molecule type" value="Genomic_DNA"/>
</dbReference>
<keyword evidence="2" id="KW-1185">Reference proteome</keyword>